<name>A0A4R6BC58_9STAP</name>
<evidence type="ECO:0000259" key="2">
    <source>
        <dbReference type="Pfam" id="PF25164"/>
    </source>
</evidence>
<feature type="domain" description="Competence protein CoiA-like N-terminal" evidence="2">
    <location>
        <begin position="20"/>
        <end position="53"/>
    </location>
</feature>
<feature type="domain" description="Competence protein CoiA nuclease-like" evidence="1">
    <location>
        <begin position="60"/>
        <end position="176"/>
    </location>
</feature>
<accession>A0A4R6BC58</accession>
<proteinExistence type="predicted"/>
<dbReference type="Pfam" id="PF25164">
    <property type="entry name" value="CoiA_N"/>
    <property type="match status" value="1"/>
</dbReference>
<evidence type="ECO:0000313" key="4">
    <source>
        <dbReference type="Proteomes" id="UP000295310"/>
    </source>
</evidence>
<comment type="caution">
    <text evidence="3">The sequence shown here is derived from an EMBL/GenBank/DDBJ whole genome shotgun (WGS) entry which is preliminary data.</text>
</comment>
<dbReference type="InterPro" id="IPR010330">
    <property type="entry name" value="CoiA_nuc"/>
</dbReference>
<dbReference type="RefSeq" id="WP_133432349.1">
    <property type="nucleotide sequence ID" value="NZ_SCWA01000014.1"/>
</dbReference>
<dbReference type="Pfam" id="PF06054">
    <property type="entry name" value="CoiA_nuc"/>
    <property type="match status" value="1"/>
</dbReference>
<dbReference type="Proteomes" id="UP000295310">
    <property type="component" value="Unassembled WGS sequence"/>
</dbReference>
<keyword evidence="4" id="KW-1185">Reference proteome</keyword>
<sequence length="323" mass="37889">MLIAVTEEGIYTQAHQADLKLHYRCPVCLKPVTLKQGRYKIAHFSHQRVIDCHKSTYKTESLVHLQGKHHLYDMARAHHVDMEYFLSEIEQIPDILVDRTLAVELQLSVIPVDAILRRSAGYRRLNMDVIWIAEDEALSRNDCMLKLTAFQRALVQTERMQLFSYNKSEDQFYCYQLGDITPTLSVTYERYSVSCFEAFMIDRVVTRQSHQLTKQQQNMFIRRCLQLKDVREPTLSALYQLGINHRTLPQSIGIVVPHQFYIRTHPVTWQSMLLLLLKNQTYTVERLADKLDFYGVHTLLSEYEIVSELVAQYLAAYKKLYVH</sequence>
<evidence type="ECO:0008006" key="5">
    <source>
        <dbReference type="Google" id="ProtNLM"/>
    </source>
</evidence>
<evidence type="ECO:0000313" key="3">
    <source>
        <dbReference type="EMBL" id="TDL95435.1"/>
    </source>
</evidence>
<reference evidence="3 4" key="1">
    <citation type="submission" date="2019-01" db="EMBL/GenBank/DDBJ databases">
        <title>Draft genome sequences of the type strains of six Macrococcus species.</title>
        <authorList>
            <person name="Mazhar S."/>
            <person name="Altermann E."/>
            <person name="Hill C."/>
            <person name="Mcauliffe O."/>
        </authorList>
    </citation>
    <scope>NUCLEOTIDE SEQUENCE [LARGE SCALE GENOMIC DNA]</scope>
    <source>
        <strain evidence="3 4">CCM4811</strain>
    </source>
</reference>
<dbReference type="OrthoDB" id="3784230at2"/>
<gene>
    <name evidence="3" type="ORF">ERX27_08175</name>
</gene>
<dbReference type="EMBL" id="SCWA01000014">
    <property type="protein sequence ID" value="TDL95435.1"/>
    <property type="molecule type" value="Genomic_DNA"/>
</dbReference>
<organism evidence="3 4">
    <name type="scientific">Macrococcus brunensis</name>
    <dbReference type="NCBI Taxonomy" id="198483"/>
    <lineage>
        <taxon>Bacteria</taxon>
        <taxon>Bacillati</taxon>
        <taxon>Bacillota</taxon>
        <taxon>Bacilli</taxon>
        <taxon>Bacillales</taxon>
        <taxon>Staphylococcaceae</taxon>
        <taxon>Macrococcus</taxon>
    </lineage>
</organism>
<evidence type="ECO:0000259" key="1">
    <source>
        <dbReference type="Pfam" id="PF06054"/>
    </source>
</evidence>
<dbReference type="InterPro" id="IPR057253">
    <property type="entry name" value="CoiA-like_N"/>
</dbReference>
<dbReference type="AlphaFoldDB" id="A0A4R6BC58"/>
<protein>
    <recommendedName>
        <fullName evidence="5">Competence protein CoiA</fullName>
    </recommendedName>
</protein>